<gene>
    <name evidence="1" type="ORF">A7K98_05740</name>
    <name evidence="2" type="ORF">A7K99_05740</name>
</gene>
<keyword evidence="3" id="KW-1185">Reference proteome</keyword>
<protein>
    <recommendedName>
        <fullName evidence="5">Lipoprotein</fullName>
    </recommendedName>
</protein>
<organism evidence="1 4">
    <name type="scientific">Tatumella citrea</name>
    <name type="common">Pantoea citrea</name>
    <dbReference type="NCBI Taxonomy" id="53336"/>
    <lineage>
        <taxon>Bacteria</taxon>
        <taxon>Pseudomonadati</taxon>
        <taxon>Pseudomonadota</taxon>
        <taxon>Gammaproteobacteria</taxon>
        <taxon>Enterobacterales</taxon>
        <taxon>Erwiniaceae</taxon>
        <taxon>Tatumella</taxon>
    </lineage>
</organism>
<evidence type="ECO:0008006" key="5">
    <source>
        <dbReference type="Google" id="ProtNLM"/>
    </source>
</evidence>
<accession>A0A1Y0LH07</accession>
<name>A0A1Y0LH07_TATCI</name>
<dbReference type="Proteomes" id="UP000195814">
    <property type="component" value="Chromosome"/>
</dbReference>
<dbReference type="Proteomes" id="UP000195729">
    <property type="component" value="Chromosome"/>
</dbReference>
<dbReference type="EMBL" id="CP015579">
    <property type="protein sequence ID" value="ARU93333.1"/>
    <property type="molecule type" value="Genomic_DNA"/>
</dbReference>
<evidence type="ECO:0000313" key="3">
    <source>
        <dbReference type="Proteomes" id="UP000195729"/>
    </source>
</evidence>
<sequence>MRRIILLSVLLLCGCINIYGPEKSEGQENKTTAPDSTGMDASVQTLTIGNRTPQELIAVVIRYYQQAGVTPTVRDSNNGIIAASGDAPGLAGKWLDCGSYQAPEQLTLHYRLVTQVWAAAEGSHVMIQVSGLAGKIASDGNDKVKPQECSSSGIFETRLEELLRK</sequence>
<evidence type="ECO:0000313" key="4">
    <source>
        <dbReference type="Proteomes" id="UP000195814"/>
    </source>
</evidence>
<dbReference type="AlphaFoldDB" id="A0A1Y0LH07"/>
<dbReference type="PROSITE" id="PS51257">
    <property type="entry name" value="PROKAR_LIPOPROTEIN"/>
    <property type="match status" value="1"/>
</dbReference>
<dbReference type="RefSeq" id="WP_087487705.1">
    <property type="nucleotide sequence ID" value="NZ_CP015579.1"/>
</dbReference>
<evidence type="ECO:0000313" key="1">
    <source>
        <dbReference type="EMBL" id="ARU93333.1"/>
    </source>
</evidence>
<evidence type="ECO:0000313" key="2">
    <source>
        <dbReference type="EMBL" id="ARU97371.1"/>
    </source>
</evidence>
<dbReference type="KEGG" id="tci:A7K98_05740"/>
<reference evidence="3 4" key="1">
    <citation type="submission" date="2016-05" db="EMBL/GenBank/DDBJ databases">
        <title>Complete genome sequence of two 2,5-diketo-D-glunonic acid producing strain Tatumella citrea.</title>
        <authorList>
            <person name="Duan C."/>
            <person name="Yang J."/>
            <person name="Yang S."/>
        </authorList>
    </citation>
    <scope>NUCLEOTIDE SEQUENCE [LARGE SCALE GENOMIC DNA]</scope>
    <source>
        <strain evidence="2 3">ATCC 39140</strain>
        <strain evidence="1 4">DSM 13699</strain>
    </source>
</reference>
<proteinExistence type="predicted"/>
<dbReference type="EMBL" id="CP015581">
    <property type="protein sequence ID" value="ARU97371.1"/>
    <property type="molecule type" value="Genomic_DNA"/>
</dbReference>
<dbReference type="OrthoDB" id="6624081at2"/>